<evidence type="ECO:0000313" key="3">
    <source>
        <dbReference type="EMBL" id="CAE6488168.1"/>
    </source>
</evidence>
<sequence length="170" mass="19703">MHWLTGSLLKKFSQGQQLALDLGCGRKRWDDWFNCNYVGIDIYKESKADILAAGFALPFKDNSFSFVTMFSVLEYIERDDDVLKEIHRVLKQKGSLLLISQNARATKANIRNDPSKKLLHKHVYGLRNINKKLKSSGFKPILFKHPILFLLGLYYHLTSVYFFTLSEVEK</sequence>
<dbReference type="AlphaFoldDB" id="A0A812EZY9"/>
<dbReference type="EMBL" id="CAJNAQ010000002">
    <property type="protein sequence ID" value="CAE6488168.1"/>
    <property type="molecule type" value="Genomic_DNA"/>
</dbReference>
<gene>
    <name evidence="3" type="ORF">NUZ5A_20420</name>
</gene>
<name>A0A812EZY9_9ARCH</name>
<protein>
    <recommendedName>
        <fullName evidence="2">Methyltransferase type 11 domain-containing protein</fullName>
    </recommendedName>
</protein>
<dbReference type="GO" id="GO:0008757">
    <property type="term" value="F:S-adenosylmethionine-dependent methyltransferase activity"/>
    <property type="evidence" value="ECO:0007669"/>
    <property type="project" value="InterPro"/>
</dbReference>
<keyword evidence="1" id="KW-0472">Membrane</keyword>
<evidence type="ECO:0000313" key="4">
    <source>
        <dbReference type="Proteomes" id="UP000655759"/>
    </source>
</evidence>
<accession>A0A812EZY9</accession>
<dbReference type="Pfam" id="PF08241">
    <property type="entry name" value="Methyltransf_11"/>
    <property type="match status" value="1"/>
</dbReference>
<proteinExistence type="predicted"/>
<dbReference type="InterPro" id="IPR029063">
    <property type="entry name" value="SAM-dependent_MTases_sf"/>
</dbReference>
<keyword evidence="1" id="KW-0812">Transmembrane</keyword>
<dbReference type="CDD" id="cd02440">
    <property type="entry name" value="AdoMet_MTases"/>
    <property type="match status" value="1"/>
</dbReference>
<dbReference type="InterPro" id="IPR013216">
    <property type="entry name" value="Methyltransf_11"/>
</dbReference>
<feature type="domain" description="Methyltransferase type 11" evidence="2">
    <location>
        <begin position="20"/>
        <end position="97"/>
    </location>
</feature>
<organism evidence="3 4">
    <name type="scientific">Candidatus Nitrosotenuis uzonensis</name>
    <dbReference type="NCBI Taxonomy" id="1407055"/>
    <lineage>
        <taxon>Archaea</taxon>
        <taxon>Nitrososphaerota</taxon>
        <taxon>Candidatus Nitrosotenuis</taxon>
    </lineage>
</organism>
<dbReference type="Proteomes" id="UP000655759">
    <property type="component" value="Unassembled WGS sequence"/>
</dbReference>
<dbReference type="Gene3D" id="3.40.50.150">
    <property type="entry name" value="Vaccinia Virus protein VP39"/>
    <property type="match status" value="1"/>
</dbReference>
<evidence type="ECO:0000256" key="1">
    <source>
        <dbReference type="SAM" id="Phobius"/>
    </source>
</evidence>
<reference evidence="3" key="1">
    <citation type="submission" date="2021-02" db="EMBL/GenBank/DDBJ databases">
        <authorList>
            <person name="Han P."/>
        </authorList>
    </citation>
    <scope>NUCLEOTIDE SEQUENCE</scope>
    <source>
        <strain evidence="3">Candidatus Nitrosotenuis uzonensis 5A</strain>
    </source>
</reference>
<comment type="caution">
    <text evidence="3">The sequence shown here is derived from an EMBL/GenBank/DDBJ whole genome shotgun (WGS) entry which is preliminary data.</text>
</comment>
<evidence type="ECO:0000259" key="2">
    <source>
        <dbReference type="Pfam" id="PF08241"/>
    </source>
</evidence>
<feature type="transmembrane region" description="Helical" evidence="1">
    <location>
        <begin position="141"/>
        <end position="163"/>
    </location>
</feature>
<keyword evidence="1" id="KW-1133">Transmembrane helix</keyword>
<dbReference type="SUPFAM" id="SSF53335">
    <property type="entry name" value="S-adenosyl-L-methionine-dependent methyltransferases"/>
    <property type="match status" value="1"/>
</dbReference>